<dbReference type="EMBL" id="MKIM01000022">
    <property type="protein sequence ID" value="OLP46105.1"/>
    <property type="molecule type" value="Genomic_DNA"/>
</dbReference>
<name>A0A1Q8ZVQ8_9HYPH</name>
<proteinExistence type="predicted"/>
<comment type="caution">
    <text evidence="1">The sequence shown here is derived from an EMBL/GenBank/DDBJ whole genome shotgun (WGS) entry which is preliminary data.</text>
</comment>
<sequence length="147" mass="16146">MLPFIMLMASAETSYAMDRYYCAVDDAQLKLSVEGGFEEGPDWPLKTLRGIVVFKPGQGKTLEGILKIGEDDVVQSRRDDTSMMIETSSESGVNTTATHVELTLDTKQEKGDINHFLGNYKIVVRPLGENDPSSSVTRVGKVSCARL</sequence>
<dbReference type="RefSeq" id="WP_075638227.1">
    <property type="nucleotide sequence ID" value="NZ_MKIM01000022.1"/>
</dbReference>
<accession>A0A1Q8ZVQ8</accession>
<dbReference type="OrthoDB" id="9808963at2"/>
<protein>
    <submittedName>
        <fullName evidence="1">Uncharacterized protein</fullName>
    </submittedName>
</protein>
<reference evidence="1 2" key="1">
    <citation type="submission" date="2016-09" db="EMBL/GenBank/DDBJ databases">
        <title>Rhizobium oryziradicis sp. nov., isolated from the root of rice.</title>
        <authorList>
            <person name="Zhao J."/>
            <person name="Zhang X."/>
        </authorList>
    </citation>
    <scope>NUCLEOTIDE SEQUENCE [LARGE SCALE GENOMIC DNA]</scope>
    <source>
        <strain evidence="1 2">N19</strain>
    </source>
</reference>
<organism evidence="1 2">
    <name type="scientific">Rhizobium oryziradicis</name>
    <dbReference type="NCBI Taxonomy" id="1867956"/>
    <lineage>
        <taxon>Bacteria</taxon>
        <taxon>Pseudomonadati</taxon>
        <taxon>Pseudomonadota</taxon>
        <taxon>Alphaproteobacteria</taxon>
        <taxon>Hyphomicrobiales</taxon>
        <taxon>Rhizobiaceae</taxon>
        <taxon>Rhizobium/Agrobacterium group</taxon>
        <taxon>Rhizobium</taxon>
    </lineage>
</organism>
<dbReference type="Proteomes" id="UP000186894">
    <property type="component" value="Unassembled WGS sequence"/>
</dbReference>
<dbReference type="AlphaFoldDB" id="A0A1Q8ZVQ8"/>
<evidence type="ECO:0000313" key="2">
    <source>
        <dbReference type="Proteomes" id="UP000186894"/>
    </source>
</evidence>
<gene>
    <name evidence="1" type="ORF">BJF95_02815</name>
</gene>
<evidence type="ECO:0000313" key="1">
    <source>
        <dbReference type="EMBL" id="OLP46105.1"/>
    </source>
</evidence>
<keyword evidence="2" id="KW-1185">Reference proteome</keyword>
<dbReference type="STRING" id="1867956.BJF95_02815"/>